<accession>A0A6J6DFS4</accession>
<evidence type="ECO:0000313" key="1">
    <source>
        <dbReference type="EMBL" id="CAB4561925.1"/>
    </source>
</evidence>
<dbReference type="SUPFAM" id="SSF48371">
    <property type="entry name" value="ARM repeat"/>
    <property type="match status" value="1"/>
</dbReference>
<dbReference type="AlphaFoldDB" id="A0A6J6DFS4"/>
<name>A0A6J6DFS4_9ZZZZ</name>
<proteinExistence type="predicted"/>
<dbReference type="InterPro" id="IPR011989">
    <property type="entry name" value="ARM-like"/>
</dbReference>
<sequence>MPSVKSFEDRLSGGHPNSLGNTVSVADEVVADRSLLRGLIATYSSDDEVVRLRVSSALKRVAWAEPEWVHHELDAVIDWVVRLQQPSAQWTIAEILLELGPSLTAAERLRAIEVMKVHLTTSHDWIVLIKTMETLAEWAGADSALRSWLLSRLEELAGDSRKSVAQKAQRLRQAVTQC</sequence>
<dbReference type="InterPro" id="IPR016024">
    <property type="entry name" value="ARM-type_fold"/>
</dbReference>
<organism evidence="1">
    <name type="scientific">freshwater metagenome</name>
    <dbReference type="NCBI Taxonomy" id="449393"/>
    <lineage>
        <taxon>unclassified sequences</taxon>
        <taxon>metagenomes</taxon>
        <taxon>ecological metagenomes</taxon>
    </lineage>
</organism>
<dbReference type="EMBL" id="CAEZTM010000004">
    <property type="protein sequence ID" value="CAB4561925.1"/>
    <property type="molecule type" value="Genomic_DNA"/>
</dbReference>
<protein>
    <submittedName>
        <fullName evidence="1">Unannotated protein</fullName>
    </submittedName>
</protein>
<reference evidence="1" key="1">
    <citation type="submission" date="2020-05" db="EMBL/GenBank/DDBJ databases">
        <authorList>
            <person name="Chiriac C."/>
            <person name="Salcher M."/>
            <person name="Ghai R."/>
            <person name="Kavagutti S V."/>
        </authorList>
    </citation>
    <scope>NUCLEOTIDE SEQUENCE</scope>
</reference>
<gene>
    <name evidence="1" type="ORF">UFOPK1684_00158</name>
    <name evidence="2" type="ORF">UFOPK2158_01221</name>
</gene>
<dbReference type="Gene3D" id="1.25.10.10">
    <property type="entry name" value="Leucine-rich Repeat Variant"/>
    <property type="match status" value="1"/>
</dbReference>
<evidence type="ECO:0000313" key="2">
    <source>
        <dbReference type="EMBL" id="CAB4651387.1"/>
    </source>
</evidence>
<dbReference type="EMBL" id="CAEZVY010000153">
    <property type="protein sequence ID" value="CAB4651387.1"/>
    <property type="molecule type" value="Genomic_DNA"/>
</dbReference>